<dbReference type="GO" id="GO:0009037">
    <property type="term" value="F:tyrosine-based site-specific recombinase activity"/>
    <property type="evidence" value="ECO:0007669"/>
    <property type="project" value="UniProtKB-UniRule"/>
</dbReference>
<keyword evidence="7 9" id="KW-0233">DNA recombination</keyword>
<dbReference type="InterPro" id="IPR044068">
    <property type="entry name" value="CB"/>
</dbReference>
<dbReference type="SUPFAM" id="SSF56349">
    <property type="entry name" value="DNA breaking-rejoining enzymes"/>
    <property type="match status" value="1"/>
</dbReference>
<dbReference type="GO" id="GO:0051301">
    <property type="term" value="P:cell division"/>
    <property type="evidence" value="ECO:0007669"/>
    <property type="project" value="UniProtKB-KW"/>
</dbReference>
<evidence type="ECO:0000256" key="4">
    <source>
        <dbReference type="ARBA" id="ARBA00022829"/>
    </source>
</evidence>
<keyword evidence="5 9" id="KW-0229">DNA integration</keyword>
<dbReference type="RefSeq" id="WP_255038491.1">
    <property type="nucleotide sequence ID" value="NZ_RJUF01000176.1"/>
</dbReference>
<comment type="subcellular location">
    <subcellularLocation>
        <location evidence="1 9">Cytoplasm</location>
    </subcellularLocation>
</comment>
<comment type="function">
    <text evidence="9">Site-specific tyrosine recombinase, which acts by catalyzing the cutting and rejoining of the recombining DNA molecules. The XerC-XerD complex is essential to convert dimers of the bacterial chromosome into monomers to permit their segregation at cell division. It also contributes to the segregational stability of plasmids.</text>
</comment>
<evidence type="ECO:0000256" key="8">
    <source>
        <dbReference type="ARBA" id="ARBA00023306"/>
    </source>
</evidence>
<dbReference type="Pfam" id="PF02899">
    <property type="entry name" value="Phage_int_SAM_1"/>
    <property type="match status" value="1"/>
</dbReference>
<keyword evidence="6 9" id="KW-0238">DNA-binding</keyword>
<proteinExistence type="inferred from homology"/>
<feature type="domain" description="Core-binding (CB)" evidence="11">
    <location>
        <begin position="1"/>
        <end position="83"/>
    </location>
</feature>
<gene>
    <name evidence="9" type="primary">xerC</name>
    <name evidence="12" type="ORF">EGI31_17830</name>
</gene>
<dbReference type="HAMAP" id="MF_01808">
    <property type="entry name" value="Recomb_XerC_XerD"/>
    <property type="match status" value="1"/>
</dbReference>
<dbReference type="Gene3D" id="1.10.443.10">
    <property type="entry name" value="Intergrase catalytic core"/>
    <property type="match status" value="1"/>
</dbReference>
<evidence type="ECO:0000256" key="9">
    <source>
        <dbReference type="HAMAP-Rule" id="MF_01808"/>
    </source>
</evidence>
<comment type="subunit">
    <text evidence="9">Forms a cyclic heterotetrameric complex composed of two molecules of XerC and two molecules of XerD.</text>
</comment>
<evidence type="ECO:0000259" key="11">
    <source>
        <dbReference type="PROSITE" id="PS51900"/>
    </source>
</evidence>
<sequence>MVDFFLSYLQNEKRLSPHTVLAYKIDLLQFQDFMSSPDRAYDISEAQYQDIRAWIVQLSENQIDNRSINRKIASLRAFYKFLQIKKKIEVNPVALVKSLKMAKRLPVYVEETPMENLFADIEFAEDFEGLRDKLLLEMLYGTGIRLSELVNIKSSDVDIFGRKITVLGKRSKYRIIPLHQTLLDLIQKYQEIRGLSSITANDYLLLTDKYEQLYNVFVQRKVKHYLELVTTISKKSPHVLRHSFATHLLNRGADLNAIKELLGHSNLAATQIYTHNSISQLKEVYKKAHPKA</sequence>
<keyword evidence="2 9" id="KW-0963">Cytoplasm</keyword>
<protein>
    <recommendedName>
        <fullName evidence="9">Tyrosine recombinase XerC</fullName>
    </recommendedName>
</protein>
<dbReference type="InterPro" id="IPR011010">
    <property type="entry name" value="DNA_brk_join_enz"/>
</dbReference>
<dbReference type="GO" id="GO:0005737">
    <property type="term" value="C:cytoplasm"/>
    <property type="evidence" value="ECO:0007669"/>
    <property type="project" value="UniProtKB-SubCell"/>
</dbReference>
<evidence type="ECO:0000256" key="5">
    <source>
        <dbReference type="ARBA" id="ARBA00022908"/>
    </source>
</evidence>
<dbReference type="InterPro" id="IPR013762">
    <property type="entry name" value="Integrase-like_cat_sf"/>
</dbReference>
<feature type="domain" description="Tyr recombinase" evidence="10">
    <location>
        <begin position="104"/>
        <end position="286"/>
    </location>
</feature>
<dbReference type="PANTHER" id="PTHR30349:SF41">
    <property type="entry name" value="INTEGRASE_RECOMBINASE PROTEIN MJ0367-RELATED"/>
    <property type="match status" value="1"/>
</dbReference>
<evidence type="ECO:0000256" key="3">
    <source>
        <dbReference type="ARBA" id="ARBA00022618"/>
    </source>
</evidence>
<comment type="similarity">
    <text evidence="9">Belongs to the 'phage' integrase family. XerC subfamily.</text>
</comment>
<accession>A0AAE3H4I2</accession>
<dbReference type="PANTHER" id="PTHR30349">
    <property type="entry name" value="PHAGE INTEGRASE-RELATED"/>
    <property type="match status" value="1"/>
</dbReference>
<evidence type="ECO:0000256" key="7">
    <source>
        <dbReference type="ARBA" id="ARBA00023172"/>
    </source>
</evidence>
<dbReference type="Pfam" id="PF00589">
    <property type="entry name" value="Phage_integrase"/>
    <property type="match status" value="1"/>
</dbReference>
<evidence type="ECO:0000313" key="12">
    <source>
        <dbReference type="EMBL" id="MCP9764803.1"/>
    </source>
</evidence>
<feature type="active site" evidence="9">
    <location>
        <position position="169"/>
    </location>
</feature>
<keyword evidence="3 9" id="KW-0132">Cell division</keyword>
<dbReference type="InterPro" id="IPR050090">
    <property type="entry name" value="Tyrosine_recombinase_XerCD"/>
</dbReference>
<evidence type="ECO:0000256" key="2">
    <source>
        <dbReference type="ARBA" id="ARBA00022490"/>
    </source>
</evidence>
<feature type="active site" description="O-(3'-phospho-DNA)-tyrosine intermediate" evidence="9">
    <location>
        <position position="273"/>
    </location>
</feature>
<dbReference type="GO" id="GO:0003677">
    <property type="term" value="F:DNA binding"/>
    <property type="evidence" value="ECO:0007669"/>
    <property type="project" value="UniProtKB-UniRule"/>
</dbReference>
<dbReference type="EMBL" id="RJUF01000176">
    <property type="protein sequence ID" value="MCP9764803.1"/>
    <property type="molecule type" value="Genomic_DNA"/>
</dbReference>
<feature type="active site" evidence="9">
    <location>
        <position position="241"/>
    </location>
</feature>
<dbReference type="InterPro" id="IPR004107">
    <property type="entry name" value="Integrase_SAM-like_N"/>
</dbReference>
<keyword evidence="13" id="KW-1185">Reference proteome</keyword>
<comment type="caution">
    <text evidence="12">The sequence shown here is derived from an EMBL/GenBank/DDBJ whole genome shotgun (WGS) entry which is preliminary data.</text>
</comment>
<keyword evidence="8 9" id="KW-0131">Cell cycle</keyword>
<dbReference type="GO" id="GO:0007059">
    <property type="term" value="P:chromosome segregation"/>
    <property type="evidence" value="ECO:0007669"/>
    <property type="project" value="UniProtKB-UniRule"/>
</dbReference>
<reference evidence="12 13" key="1">
    <citation type="submission" date="2018-11" db="EMBL/GenBank/DDBJ databases">
        <title>Novel bacteria species description.</title>
        <authorList>
            <person name="Han J.-H."/>
        </authorList>
    </citation>
    <scope>NUCLEOTIDE SEQUENCE [LARGE SCALE GENOMIC DNA]</scope>
    <source>
        <strain evidence="12 13">KCTC23259</strain>
    </source>
</reference>
<name>A0AAE3H4I2_9BACT</name>
<feature type="active site" evidence="9">
    <location>
        <position position="145"/>
    </location>
</feature>
<dbReference type="AlphaFoldDB" id="A0AAE3H4I2"/>
<organism evidence="12 13">
    <name type="scientific">Lacihabitans soyangensis</name>
    <dbReference type="NCBI Taxonomy" id="869394"/>
    <lineage>
        <taxon>Bacteria</taxon>
        <taxon>Pseudomonadati</taxon>
        <taxon>Bacteroidota</taxon>
        <taxon>Cytophagia</taxon>
        <taxon>Cytophagales</taxon>
        <taxon>Leadbetterellaceae</taxon>
        <taxon>Lacihabitans</taxon>
    </lineage>
</organism>
<feature type="active site" evidence="9">
    <location>
        <position position="238"/>
    </location>
</feature>
<feature type="active site" evidence="9">
    <location>
        <position position="264"/>
    </location>
</feature>
<evidence type="ECO:0000259" key="10">
    <source>
        <dbReference type="PROSITE" id="PS51898"/>
    </source>
</evidence>
<dbReference type="InterPro" id="IPR023009">
    <property type="entry name" value="Tyrosine_recombinase_XerC/XerD"/>
</dbReference>
<dbReference type="GO" id="GO:0006313">
    <property type="term" value="P:DNA transposition"/>
    <property type="evidence" value="ECO:0007669"/>
    <property type="project" value="UniProtKB-UniRule"/>
</dbReference>
<dbReference type="PROSITE" id="PS51900">
    <property type="entry name" value="CB"/>
    <property type="match status" value="1"/>
</dbReference>
<dbReference type="PROSITE" id="PS51898">
    <property type="entry name" value="TYR_RECOMBINASE"/>
    <property type="match status" value="1"/>
</dbReference>
<evidence type="ECO:0000256" key="6">
    <source>
        <dbReference type="ARBA" id="ARBA00023125"/>
    </source>
</evidence>
<evidence type="ECO:0000256" key="1">
    <source>
        <dbReference type="ARBA" id="ARBA00004496"/>
    </source>
</evidence>
<evidence type="ECO:0000313" key="13">
    <source>
        <dbReference type="Proteomes" id="UP001204144"/>
    </source>
</evidence>
<keyword evidence="4 9" id="KW-0159">Chromosome partition</keyword>
<dbReference type="Gene3D" id="1.10.150.130">
    <property type="match status" value="1"/>
</dbReference>
<dbReference type="Proteomes" id="UP001204144">
    <property type="component" value="Unassembled WGS sequence"/>
</dbReference>
<dbReference type="InterPro" id="IPR010998">
    <property type="entry name" value="Integrase_recombinase_N"/>
</dbReference>
<dbReference type="InterPro" id="IPR002104">
    <property type="entry name" value="Integrase_catalytic"/>
</dbReference>